<reference evidence="2 3" key="1">
    <citation type="submission" date="2024-01" db="EMBL/GenBank/DDBJ databases">
        <title>Multi-omics insights into the function and evolution of sodium benzoate biodegradation pathways in Benzoatithermus flavus gen. nov., sp. nov. from hot spring.</title>
        <authorList>
            <person name="Hu C.-J."/>
            <person name="Li W.-J."/>
        </authorList>
    </citation>
    <scope>NUCLEOTIDE SEQUENCE [LARGE SCALE GENOMIC DNA]</scope>
    <source>
        <strain evidence="2 3">SYSU G07066</strain>
    </source>
</reference>
<evidence type="ECO:0000313" key="2">
    <source>
        <dbReference type="EMBL" id="MEK0084187.1"/>
    </source>
</evidence>
<gene>
    <name evidence="2" type="ORF">U1T56_13570</name>
</gene>
<evidence type="ECO:0000256" key="1">
    <source>
        <dbReference type="SAM" id="MobiDB-lite"/>
    </source>
</evidence>
<feature type="compositionally biased region" description="Basic residues" evidence="1">
    <location>
        <begin position="11"/>
        <end position="21"/>
    </location>
</feature>
<dbReference type="RefSeq" id="WP_418160036.1">
    <property type="nucleotide sequence ID" value="NZ_JBBLZC010000013.1"/>
</dbReference>
<feature type="region of interest" description="Disordered" evidence="1">
    <location>
        <begin position="1"/>
        <end position="30"/>
    </location>
</feature>
<accession>A0ABU8XSK2</accession>
<dbReference type="EMBL" id="JBBLZC010000013">
    <property type="protein sequence ID" value="MEK0084187.1"/>
    <property type="molecule type" value="Genomic_DNA"/>
</dbReference>
<keyword evidence="3" id="KW-1185">Reference proteome</keyword>
<evidence type="ECO:0000313" key="3">
    <source>
        <dbReference type="Proteomes" id="UP001375743"/>
    </source>
</evidence>
<sequence length="171" mass="19193">MAKTTIFAARHEHRPQRKAAPKPKPAPMPPVLVNGTAIPEAEIGRELQYHPGGSLAQAWQRAATALVVRELLRQRCEELGIRGGSEDERIDALLRAEVTTPEPDEITCRRWYDQNRHKFAGREFPEAKALVTAYLRDMSWSTACSQYVRLLVGRARIEGLDLEGAESPLLQ</sequence>
<comment type="caution">
    <text evidence="2">The sequence shown here is derived from an EMBL/GenBank/DDBJ whole genome shotgun (WGS) entry which is preliminary data.</text>
</comment>
<name>A0ABU8XSK2_9PROT</name>
<protein>
    <submittedName>
        <fullName evidence="2">Uncharacterized protein</fullName>
    </submittedName>
</protein>
<organism evidence="2 3">
    <name type="scientific">Benzoatithermus flavus</name>
    <dbReference type="NCBI Taxonomy" id="3108223"/>
    <lineage>
        <taxon>Bacteria</taxon>
        <taxon>Pseudomonadati</taxon>
        <taxon>Pseudomonadota</taxon>
        <taxon>Alphaproteobacteria</taxon>
        <taxon>Geminicoccales</taxon>
        <taxon>Geminicoccaceae</taxon>
        <taxon>Benzoatithermus</taxon>
    </lineage>
</organism>
<proteinExistence type="predicted"/>
<dbReference type="Proteomes" id="UP001375743">
    <property type="component" value="Unassembled WGS sequence"/>
</dbReference>